<accession>A0A9X0CGI0</accession>
<comment type="caution">
    <text evidence="7">The sequence shown here is derived from an EMBL/GenBank/DDBJ whole genome shotgun (WGS) entry which is preliminary data.</text>
</comment>
<dbReference type="Gene3D" id="2.30.130.40">
    <property type="entry name" value="LON domain-like"/>
    <property type="match status" value="1"/>
</dbReference>
<dbReference type="Pfam" id="PF13445">
    <property type="entry name" value="zf-RING_UBOX"/>
    <property type="match status" value="1"/>
</dbReference>
<feature type="domain" description="Lon N-terminal" evidence="6">
    <location>
        <begin position="470"/>
        <end position="685"/>
    </location>
</feature>
<evidence type="ECO:0000256" key="3">
    <source>
        <dbReference type="ARBA" id="ARBA00022833"/>
    </source>
</evidence>
<keyword evidence="3" id="KW-0862">Zinc</keyword>
<dbReference type="SMART" id="SM00464">
    <property type="entry name" value="LON"/>
    <property type="match status" value="1"/>
</dbReference>
<name>A0A9X0CGI0_9CNID</name>
<proteinExistence type="predicted"/>
<evidence type="ECO:0000313" key="7">
    <source>
        <dbReference type="EMBL" id="KAJ7333761.1"/>
    </source>
</evidence>
<protein>
    <recommendedName>
        <fullName evidence="9">LON peptidase N-terminal domain and RING finger protein 3</fullName>
    </recommendedName>
</protein>
<evidence type="ECO:0000259" key="5">
    <source>
        <dbReference type="PROSITE" id="PS50089"/>
    </source>
</evidence>
<dbReference type="PROSITE" id="PS00518">
    <property type="entry name" value="ZF_RING_1"/>
    <property type="match status" value="2"/>
</dbReference>
<dbReference type="Proteomes" id="UP001163046">
    <property type="component" value="Unassembled WGS sequence"/>
</dbReference>
<feature type="domain" description="RING-type" evidence="5">
    <location>
        <begin position="94"/>
        <end position="133"/>
    </location>
</feature>
<dbReference type="CDD" id="cd16514">
    <property type="entry name" value="RING-HC_LONFs_rpt2"/>
    <property type="match status" value="1"/>
</dbReference>
<dbReference type="PANTHER" id="PTHR23327">
    <property type="entry name" value="RING FINGER PROTEIN 127"/>
    <property type="match status" value="1"/>
</dbReference>
<keyword evidence="1" id="KW-0479">Metal-binding</keyword>
<dbReference type="InterPro" id="IPR027370">
    <property type="entry name" value="Znf-RING_euk"/>
</dbReference>
<dbReference type="InterPro" id="IPR013083">
    <property type="entry name" value="Znf_RING/FYVE/PHD"/>
</dbReference>
<keyword evidence="2 4" id="KW-0863">Zinc-finger</keyword>
<dbReference type="InterPro" id="IPR015947">
    <property type="entry name" value="PUA-like_sf"/>
</dbReference>
<dbReference type="Pfam" id="PF02190">
    <property type="entry name" value="LON_substr_bdg"/>
    <property type="match status" value="1"/>
</dbReference>
<dbReference type="SUPFAM" id="SSF57850">
    <property type="entry name" value="RING/U-box"/>
    <property type="match status" value="2"/>
</dbReference>
<evidence type="ECO:0000256" key="1">
    <source>
        <dbReference type="ARBA" id="ARBA00022723"/>
    </source>
</evidence>
<evidence type="ECO:0000256" key="4">
    <source>
        <dbReference type="PROSITE-ProRule" id="PRU00175"/>
    </source>
</evidence>
<dbReference type="Pfam" id="PF13923">
    <property type="entry name" value="zf-C3HC4_2"/>
    <property type="match status" value="1"/>
</dbReference>
<dbReference type="EMBL" id="MU827785">
    <property type="protein sequence ID" value="KAJ7333761.1"/>
    <property type="molecule type" value="Genomic_DNA"/>
</dbReference>
<keyword evidence="8" id="KW-1185">Reference proteome</keyword>
<sequence>MEELLGGVQSCENKNILNSLLEQGDWFARNGRLDQSFRAYSNAFRIGVVPKERITSLVAAFLEFQRNKLCKERKEKTRAQDFQDGNNSEAFLWCSLCDCMFMKPVTLACGHTFCQVCLTEEHSFTGSVECSKCGKDVSEDLTSSVNVLLMNSIQKWFPLEYQQQVKKLQGHDYLVRNDTKSAVDCFTQVLCASTKDFRSFCWRSDAFLRAGRLDLALQDIEQACKLRPSSATTFYRKAVVLANVAKVEGVLSSKHEECVLALLRSSALAPRCDRYRQQFTESLHQLLSPTFTNLNRTLLVLKLDRAPEHDRMVEIEKQNPVDPQGYFTPSNEETESNRKLISREGDANDDVFYSCIKNCDETSFNPKCENGAVDDLNNENLKEVEDFECKLCYSLLFQPITTICGHTFCRECLERCLDHRVECPCCRTALEQYHLGVRNMEITEALELILIKYFGADYNERKKKYQEKISAVISLGKDDNLQVPIFVCTLAFPKVPCPLHIFEPRYRLMLRRCVKSGSRQFGMCVGSDDPNKNFADYGTMLNIQEVNFLPDGRSIVHTVGGRRFRVISRSMFDGYHTATVEWLQDEGIEDAEELNQLIQLNRIGHITLQTWCSQMSAEQRQCITNAIGPVPAFSENLQLLKDGPDWVWWVLAALPLQDKPKLIILGMTSILERLKSVIRFLQLMLTLQRKSMGAVPSTS</sequence>
<reference evidence="7" key="1">
    <citation type="submission" date="2023-01" db="EMBL/GenBank/DDBJ databases">
        <title>Genome assembly of the deep-sea coral Lophelia pertusa.</title>
        <authorList>
            <person name="Herrera S."/>
            <person name="Cordes E."/>
        </authorList>
    </citation>
    <scope>NUCLEOTIDE SEQUENCE</scope>
    <source>
        <strain evidence="7">USNM1676648</strain>
        <tissue evidence="7">Polyp</tissue>
    </source>
</reference>
<evidence type="ECO:0000259" key="6">
    <source>
        <dbReference type="PROSITE" id="PS51787"/>
    </source>
</evidence>
<evidence type="ECO:0000256" key="2">
    <source>
        <dbReference type="ARBA" id="ARBA00022771"/>
    </source>
</evidence>
<evidence type="ECO:0008006" key="9">
    <source>
        <dbReference type="Google" id="ProtNLM"/>
    </source>
</evidence>
<dbReference type="InterPro" id="IPR003111">
    <property type="entry name" value="Lon_prtase_N"/>
</dbReference>
<dbReference type="OrthoDB" id="264917at2759"/>
<gene>
    <name evidence="7" type="ORF">OS493_015852</name>
</gene>
<dbReference type="InterPro" id="IPR001841">
    <property type="entry name" value="Znf_RING"/>
</dbReference>
<dbReference type="Gene3D" id="3.30.40.10">
    <property type="entry name" value="Zinc/RING finger domain, C3HC4 (zinc finger)"/>
    <property type="match status" value="2"/>
</dbReference>
<dbReference type="GO" id="GO:0061630">
    <property type="term" value="F:ubiquitin protein ligase activity"/>
    <property type="evidence" value="ECO:0007669"/>
    <property type="project" value="TreeGrafter"/>
</dbReference>
<dbReference type="SUPFAM" id="SSF88697">
    <property type="entry name" value="PUA domain-like"/>
    <property type="match status" value="1"/>
</dbReference>
<evidence type="ECO:0000313" key="8">
    <source>
        <dbReference type="Proteomes" id="UP001163046"/>
    </source>
</evidence>
<dbReference type="InterPro" id="IPR011990">
    <property type="entry name" value="TPR-like_helical_dom_sf"/>
</dbReference>
<dbReference type="PROSITE" id="PS51787">
    <property type="entry name" value="LON_N"/>
    <property type="match status" value="1"/>
</dbReference>
<dbReference type="PROSITE" id="PS50089">
    <property type="entry name" value="ZF_RING_2"/>
    <property type="match status" value="2"/>
</dbReference>
<dbReference type="AlphaFoldDB" id="A0A9X0CGI0"/>
<dbReference type="PANTHER" id="PTHR23327:SF42">
    <property type="entry name" value="LON PEPTIDASE N-TERMINAL DOMAIN AND RING FINGER PROTEIN C14F5.10C"/>
    <property type="match status" value="1"/>
</dbReference>
<dbReference type="GO" id="GO:0005737">
    <property type="term" value="C:cytoplasm"/>
    <property type="evidence" value="ECO:0007669"/>
    <property type="project" value="UniProtKB-ARBA"/>
</dbReference>
<dbReference type="SUPFAM" id="SSF48452">
    <property type="entry name" value="TPR-like"/>
    <property type="match status" value="1"/>
</dbReference>
<dbReference type="SMART" id="SM00184">
    <property type="entry name" value="RING"/>
    <property type="match status" value="2"/>
</dbReference>
<dbReference type="InterPro" id="IPR046336">
    <property type="entry name" value="Lon_prtase_N_sf"/>
</dbReference>
<dbReference type="GO" id="GO:0008270">
    <property type="term" value="F:zinc ion binding"/>
    <property type="evidence" value="ECO:0007669"/>
    <property type="project" value="UniProtKB-KW"/>
</dbReference>
<dbReference type="InterPro" id="IPR017907">
    <property type="entry name" value="Znf_RING_CS"/>
</dbReference>
<organism evidence="7 8">
    <name type="scientific">Desmophyllum pertusum</name>
    <dbReference type="NCBI Taxonomy" id="174260"/>
    <lineage>
        <taxon>Eukaryota</taxon>
        <taxon>Metazoa</taxon>
        <taxon>Cnidaria</taxon>
        <taxon>Anthozoa</taxon>
        <taxon>Hexacorallia</taxon>
        <taxon>Scleractinia</taxon>
        <taxon>Caryophylliina</taxon>
        <taxon>Caryophylliidae</taxon>
        <taxon>Desmophyllum</taxon>
    </lineage>
</organism>
<feature type="domain" description="RING-type" evidence="5">
    <location>
        <begin position="389"/>
        <end position="427"/>
    </location>
</feature>
<dbReference type="Gene3D" id="1.25.40.10">
    <property type="entry name" value="Tetratricopeptide repeat domain"/>
    <property type="match status" value="1"/>
</dbReference>